<gene>
    <name evidence="6" type="ORF">EUX98_g2745</name>
</gene>
<evidence type="ECO:0000256" key="2">
    <source>
        <dbReference type="ARBA" id="ARBA00022614"/>
    </source>
</evidence>
<dbReference type="GO" id="GO:0005634">
    <property type="term" value="C:nucleus"/>
    <property type="evidence" value="ECO:0007669"/>
    <property type="project" value="UniProtKB-SubCell"/>
</dbReference>
<keyword evidence="3" id="KW-0677">Repeat</keyword>
<dbReference type="EMBL" id="SGPM01000047">
    <property type="protein sequence ID" value="THH31449.1"/>
    <property type="molecule type" value="Genomic_DNA"/>
</dbReference>
<evidence type="ECO:0000313" key="7">
    <source>
        <dbReference type="Proteomes" id="UP000308730"/>
    </source>
</evidence>
<dbReference type="InterPro" id="IPR025875">
    <property type="entry name" value="Leu-rich_rpt_4"/>
</dbReference>
<dbReference type="InterPro" id="IPR032675">
    <property type="entry name" value="LRR_dom_sf"/>
</dbReference>
<comment type="similarity">
    <text evidence="5">Belongs to the SDS22 family.</text>
</comment>
<dbReference type="PANTHER" id="PTHR45973">
    <property type="entry name" value="PROTEIN PHOSPHATASE 1 REGULATORY SUBUNIT SDS22-RELATED"/>
    <property type="match status" value="1"/>
</dbReference>
<dbReference type="PROSITE" id="PS51450">
    <property type="entry name" value="LRR"/>
    <property type="match status" value="7"/>
</dbReference>
<evidence type="ECO:0000256" key="5">
    <source>
        <dbReference type="ARBA" id="ARBA00023460"/>
    </source>
</evidence>
<comment type="subcellular location">
    <subcellularLocation>
        <location evidence="1">Nucleus</location>
    </subcellularLocation>
</comment>
<proteinExistence type="inferred from homology"/>
<keyword evidence="2" id="KW-0433">Leucine-rich repeat</keyword>
<comment type="caution">
    <text evidence="6">The sequence shown here is derived from an EMBL/GenBank/DDBJ whole genome shotgun (WGS) entry which is preliminary data.</text>
</comment>
<dbReference type="Proteomes" id="UP000308730">
    <property type="component" value="Unassembled WGS sequence"/>
</dbReference>
<dbReference type="InterPro" id="IPR050576">
    <property type="entry name" value="Cilia_flagella_integrity"/>
</dbReference>
<evidence type="ECO:0000313" key="6">
    <source>
        <dbReference type="EMBL" id="THH31449.1"/>
    </source>
</evidence>
<dbReference type="SUPFAM" id="SSF52058">
    <property type="entry name" value="L domain-like"/>
    <property type="match status" value="1"/>
</dbReference>
<dbReference type="Pfam" id="PF13855">
    <property type="entry name" value="LRR_8"/>
    <property type="match status" value="1"/>
</dbReference>
<sequence length="357" mass="40080">MAEVTAAANITDETKAVVVPEVKKSARVAVVQQADNDTSDEEAAVEEEADVEDEEILADLSDDQEEINLIHSRLKSTAKLGLQRFTQLKKLCLRQNHIPSLDPEAFRPLTELEELDFYDNGLKTIGDALDECTKLEVLDLSFNLFRHVPDNLSKFPALHTIYFVQNKISQISGLKPIGRTLRSVELGGNRLRKIEGLESLVTLEQLWLGKNKITKLEGLENLKNLKILSIQSNRITKIEGLEGLENLEQLYLSHNGIKKIEGLETNTKLSTLDIAANFVSELENVSHLTGLEELWMNNNKIETLAGLEPQLQHITTLETIYLEHNPVQAKEGANYRRKVTLALPQISQLDATYVKQV</sequence>
<dbReference type="InterPro" id="IPR001611">
    <property type="entry name" value="Leu-rich_rpt"/>
</dbReference>
<keyword evidence="7" id="KW-1185">Reference proteome</keyword>
<evidence type="ECO:0000256" key="1">
    <source>
        <dbReference type="ARBA" id="ARBA00004123"/>
    </source>
</evidence>
<dbReference type="PANTHER" id="PTHR45973:SF23">
    <property type="entry name" value="PROTEIN PHOSPHATASE 1 REGULATORY SUBUNIT 7"/>
    <property type="match status" value="1"/>
</dbReference>
<organism evidence="6 7">
    <name type="scientific">Antrodiella citrinella</name>
    <dbReference type="NCBI Taxonomy" id="2447956"/>
    <lineage>
        <taxon>Eukaryota</taxon>
        <taxon>Fungi</taxon>
        <taxon>Dikarya</taxon>
        <taxon>Basidiomycota</taxon>
        <taxon>Agaricomycotina</taxon>
        <taxon>Agaricomycetes</taxon>
        <taxon>Polyporales</taxon>
        <taxon>Steccherinaceae</taxon>
        <taxon>Antrodiella</taxon>
    </lineage>
</organism>
<dbReference type="FunFam" id="3.80.10.10:FF:000055">
    <property type="entry name" value="Protein phosphatase 1 regulatory subunit 7"/>
    <property type="match status" value="1"/>
</dbReference>
<dbReference type="InterPro" id="IPR003591">
    <property type="entry name" value="Leu-rich_rpt_typical-subtyp"/>
</dbReference>
<name>A0A4S4MY92_9APHY</name>
<dbReference type="SMART" id="SM00365">
    <property type="entry name" value="LRR_SD22"/>
    <property type="match status" value="10"/>
</dbReference>
<dbReference type="SMART" id="SM00369">
    <property type="entry name" value="LRR_TYP"/>
    <property type="match status" value="7"/>
</dbReference>
<reference evidence="6 7" key="1">
    <citation type="submission" date="2019-02" db="EMBL/GenBank/DDBJ databases">
        <title>Genome sequencing of the rare red list fungi Antrodiella citrinella (Flaviporus citrinellus).</title>
        <authorList>
            <person name="Buettner E."/>
            <person name="Kellner H."/>
        </authorList>
    </citation>
    <scope>NUCLEOTIDE SEQUENCE [LARGE SCALE GENOMIC DNA]</scope>
    <source>
        <strain evidence="6 7">DSM 108506</strain>
    </source>
</reference>
<dbReference type="OrthoDB" id="266138at2759"/>
<evidence type="ECO:0000256" key="3">
    <source>
        <dbReference type="ARBA" id="ARBA00022737"/>
    </source>
</evidence>
<accession>A0A4S4MY92</accession>
<dbReference type="AlphaFoldDB" id="A0A4S4MY92"/>
<dbReference type="Gene3D" id="3.80.10.10">
    <property type="entry name" value="Ribonuclease Inhibitor"/>
    <property type="match status" value="3"/>
</dbReference>
<protein>
    <recommendedName>
        <fullName evidence="8">Protein phosphatase 1 regulatory subunit 7</fullName>
    </recommendedName>
</protein>
<evidence type="ECO:0000256" key="4">
    <source>
        <dbReference type="ARBA" id="ARBA00023242"/>
    </source>
</evidence>
<dbReference type="Pfam" id="PF12799">
    <property type="entry name" value="LRR_4"/>
    <property type="match status" value="3"/>
</dbReference>
<keyword evidence="4" id="KW-0539">Nucleus</keyword>
<evidence type="ECO:0008006" key="8">
    <source>
        <dbReference type="Google" id="ProtNLM"/>
    </source>
</evidence>